<feature type="compositionally biased region" description="Low complexity" evidence="1">
    <location>
        <begin position="164"/>
        <end position="176"/>
    </location>
</feature>
<organism evidence="3 4">
    <name type="scientific">Embleya scabrispora</name>
    <dbReference type="NCBI Taxonomy" id="159449"/>
    <lineage>
        <taxon>Bacteria</taxon>
        <taxon>Bacillati</taxon>
        <taxon>Actinomycetota</taxon>
        <taxon>Actinomycetes</taxon>
        <taxon>Kitasatosporales</taxon>
        <taxon>Streptomycetaceae</taxon>
        <taxon>Embleya</taxon>
    </lineage>
</organism>
<reference evidence="3 4" key="1">
    <citation type="submission" date="2017-03" db="EMBL/GenBank/DDBJ databases">
        <title>Draft genome sequence of Streptomyces scabrisporus NF3, endophyte isolated from Amphipterygium adstringens.</title>
        <authorList>
            <person name="Vazquez M."/>
            <person name="Ceapa C.D."/>
            <person name="Rodriguez Luna D."/>
            <person name="Sanchez Esquivel S."/>
        </authorList>
    </citation>
    <scope>NUCLEOTIDE SEQUENCE [LARGE SCALE GENOMIC DNA]</scope>
    <source>
        <strain evidence="3 4">NF3</strain>
    </source>
</reference>
<dbReference type="SUPFAM" id="SSF50998">
    <property type="entry name" value="Quinoprotein alcohol dehydrogenase-like"/>
    <property type="match status" value="1"/>
</dbReference>
<feature type="region of interest" description="Disordered" evidence="1">
    <location>
        <begin position="136"/>
        <end position="192"/>
    </location>
</feature>
<gene>
    <name evidence="3" type="ORF">B4N89_36950</name>
</gene>
<sequence length="562" mass="57136">MTTHASDVPATPVFVIEYPAEGAATVDGTPVYVPEGAEARHAAIDEVRFTASLLDRPVRAIDVDPNGTRYPLLVDPDGTLTFLAEPHPDPDPDPDVPDREVHTPSSEEGAASTTPTTPTDDHDSAFGEWWARIDEEHPPGQATDGHVGDEHGPHETPDPPEAAQPPAEGAPSTTPARPDRARRRASRSGPRVTPVAIGLAVAAAVTVVAVLVWPDDESAGSRTSTASRAEPAAVAAPAGWRGTSAWSRSIAPPGAGRPSVAALGSVLAILTPDRRVALLDPHDGRIDWAGEPLPAGNLALHATGDTAAPVLVAETEGGLLVWPPLRAPRPARPPTAVRFAPGAHISYAGTLPLVTGPNGSAAALRGEALVPVRLSPGTVAMAADTAHVLAGRAVGPWELLGFDGRTRVVTPLPPRPGARILRMAGGGQGVVAVVWSGPGDGSETLAVHDASSGRVLAGADAPIGSLSSAWIHPSGDPLAALGPVVVDLAEGRASVTPGVVARSVAGGRVYGTRDLHPVALTVTGVVTVPDGAAIPWGVSAGRAILLTGDGDRAVVHAVDPAP</sequence>
<evidence type="ECO:0000313" key="4">
    <source>
        <dbReference type="Proteomes" id="UP000190037"/>
    </source>
</evidence>
<dbReference type="Proteomes" id="UP000190037">
    <property type="component" value="Unassembled WGS sequence"/>
</dbReference>
<accession>A0A1T3NMD2</accession>
<protein>
    <submittedName>
        <fullName evidence="3">Uncharacterized protein</fullName>
    </submittedName>
</protein>
<feature type="compositionally biased region" description="Basic and acidic residues" evidence="1">
    <location>
        <begin position="86"/>
        <end position="102"/>
    </location>
</feature>
<feature type="compositionally biased region" description="Basic and acidic residues" evidence="1">
    <location>
        <begin position="146"/>
        <end position="157"/>
    </location>
</feature>
<dbReference type="RefSeq" id="WP_078980949.1">
    <property type="nucleotide sequence ID" value="NZ_MWQN01000003.1"/>
</dbReference>
<comment type="caution">
    <text evidence="3">The sequence shown here is derived from an EMBL/GenBank/DDBJ whole genome shotgun (WGS) entry which is preliminary data.</text>
</comment>
<evidence type="ECO:0000256" key="1">
    <source>
        <dbReference type="SAM" id="MobiDB-lite"/>
    </source>
</evidence>
<keyword evidence="4" id="KW-1185">Reference proteome</keyword>
<proteinExistence type="predicted"/>
<dbReference type="AlphaFoldDB" id="A0A1T3NMD2"/>
<keyword evidence="2" id="KW-0472">Membrane</keyword>
<name>A0A1T3NMD2_9ACTN</name>
<evidence type="ECO:0000313" key="3">
    <source>
        <dbReference type="EMBL" id="OPC77855.1"/>
    </source>
</evidence>
<dbReference type="OrthoDB" id="4350051at2"/>
<keyword evidence="2" id="KW-1133">Transmembrane helix</keyword>
<dbReference type="InterPro" id="IPR011047">
    <property type="entry name" value="Quinoprotein_ADH-like_sf"/>
</dbReference>
<feature type="transmembrane region" description="Helical" evidence="2">
    <location>
        <begin position="192"/>
        <end position="213"/>
    </location>
</feature>
<dbReference type="EMBL" id="MWQN01000003">
    <property type="protein sequence ID" value="OPC77855.1"/>
    <property type="molecule type" value="Genomic_DNA"/>
</dbReference>
<keyword evidence="2" id="KW-0812">Transmembrane</keyword>
<feature type="region of interest" description="Disordered" evidence="1">
    <location>
        <begin position="79"/>
        <end position="124"/>
    </location>
</feature>
<evidence type="ECO:0000256" key="2">
    <source>
        <dbReference type="SAM" id="Phobius"/>
    </source>
</evidence>